<keyword evidence="2" id="KW-1185">Reference proteome</keyword>
<name>A0ABT8UBG1_9MYCO</name>
<organism evidence="1 2">
    <name type="scientific">Mycolicibacterium arseniciresistens</name>
    <dbReference type="NCBI Taxonomy" id="3062257"/>
    <lineage>
        <taxon>Bacteria</taxon>
        <taxon>Bacillati</taxon>
        <taxon>Actinomycetota</taxon>
        <taxon>Actinomycetes</taxon>
        <taxon>Mycobacteriales</taxon>
        <taxon>Mycobacteriaceae</taxon>
        <taxon>Mycolicibacterium</taxon>
    </lineage>
</organism>
<dbReference type="Pfam" id="PF10923">
    <property type="entry name" value="BrxC_BrxD"/>
    <property type="match status" value="2"/>
</dbReference>
<dbReference type="EMBL" id="JAUMSQ010000005">
    <property type="protein sequence ID" value="MDO3634452.1"/>
    <property type="molecule type" value="Genomic_DNA"/>
</dbReference>
<comment type="caution">
    <text evidence="1">The sequence shown here is derived from an EMBL/GenBank/DDBJ whole genome shotgun (WGS) entry which is preliminary data.</text>
</comment>
<protein>
    <submittedName>
        <fullName evidence="1">DUF2791 family P-loop domain-containing protein</fullName>
    </submittedName>
</protein>
<accession>A0ABT8UBG1</accession>
<dbReference type="InterPro" id="IPR021228">
    <property type="entry name" value="BrxD"/>
</dbReference>
<proteinExistence type="predicted"/>
<evidence type="ECO:0000313" key="1">
    <source>
        <dbReference type="EMBL" id="MDO3634452.1"/>
    </source>
</evidence>
<dbReference type="Proteomes" id="UP001168823">
    <property type="component" value="Unassembled WGS sequence"/>
</dbReference>
<reference evidence="1" key="1">
    <citation type="submission" date="2023-07" db="EMBL/GenBank/DDBJ databases">
        <title>Mycolicibacterium sp. nov., a novel bacterial species.</title>
        <authorList>
            <person name="Cao Y."/>
        </authorList>
    </citation>
    <scope>NUCLEOTIDE SEQUENCE</scope>
    <source>
        <strain evidence="1">KC 300</strain>
    </source>
</reference>
<sequence length="413" mass="46123">MIGQTISERRAIEALRAGVPNGDAVRALGSGQSQIIDAFDKKLKNAAEIQAFDSTGFVISGTFGSGKSHLVEELHQRALASNFVSSKVAISKETPLHLPARVVQAVVGAMQAKDKPEGLLLDMLLSYKSDRPAARDLQKWCGSSKSQVSVTFGSLLDLRDKGIEDLEVVDLVLRYFSCENVPISSIKRRMVEFDVRSPVEVVLAIDRPWQTLRFLSRFCQVNGYRGWAIFLDETELISKYGPISRARAYEQLGRWLGLRADHRVSGTAVVATVIDDFAHAVLGIQGDRWQVPELLARGRKASDIPGVPFATDAIAAIDNALHLAPMDVAQLRKAHDVLREAHGRAYGWDAPKLDVQFRSSNPMRLYVRRWINEWDLRRLYGRKSSFNFEDEKLTVNLAEDDDYAVPTWEESTD</sequence>
<dbReference type="RefSeq" id="WP_302912590.1">
    <property type="nucleotide sequence ID" value="NZ_JAUMSQ010000005.1"/>
</dbReference>
<gene>
    <name evidence="1" type="ORF">Q2100_01680</name>
</gene>
<evidence type="ECO:0000313" key="2">
    <source>
        <dbReference type="Proteomes" id="UP001168823"/>
    </source>
</evidence>